<evidence type="ECO:0000256" key="2">
    <source>
        <dbReference type="ARBA" id="ARBA00010532"/>
    </source>
</evidence>
<evidence type="ECO:0000313" key="10">
    <source>
        <dbReference type="EMBL" id="KAJ1520633.1"/>
    </source>
</evidence>
<accession>A0AAV7X404</accession>
<dbReference type="GO" id="GO:0005737">
    <property type="term" value="C:cytoplasm"/>
    <property type="evidence" value="ECO:0007669"/>
    <property type="project" value="TreeGrafter"/>
</dbReference>
<evidence type="ECO:0000256" key="1">
    <source>
        <dbReference type="ARBA" id="ARBA00004236"/>
    </source>
</evidence>
<evidence type="ECO:0000256" key="5">
    <source>
        <dbReference type="ARBA" id="ARBA00022989"/>
    </source>
</evidence>
<organism evidence="10 11">
    <name type="scientific">Megalurothrips usitatus</name>
    <name type="common">bean blossom thrips</name>
    <dbReference type="NCBI Taxonomy" id="439358"/>
    <lineage>
        <taxon>Eukaryota</taxon>
        <taxon>Metazoa</taxon>
        <taxon>Ecdysozoa</taxon>
        <taxon>Arthropoda</taxon>
        <taxon>Hexapoda</taxon>
        <taxon>Insecta</taxon>
        <taxon>Pterygota</taxon>
        <taxon>Neoptera</taxon>
        <taxon>Paraneoptera</taxon>
        <taxon>Thysanoptera</taxon>
        <taxon>Terebrantia</taxon>
        <taxon>Thripoidea</taxon>
        <taxon>Thripidae</taxon>
        <taxon>Megalurothrips</taxon>
    </lineage>
</organism>
<dbReference type="Pfam" id="PF01130">
    <property type="entry name" value="CD36"/>
    <property type="match status" value="1"/>
</dbReference>
<keyword evidence="5 9" id="KW-1133">Transmembrane helix</keyword>
<sequence>MTRTMCDGKAAAMPAEKEPLPQDKNGGWSVGKIRRPFLETVKKTECRRTWLCCGRRKDAGAGTVEPATPDDRQTTPRRPRSRVFVALRLAALLAACMFSISGSLIMWTTTAFDDFVANQVILDSSKGSFEWWINPPINPWFKVYIWNYTNWDEYLQNQSVKIQLQEVGPFTYKEVIRREDIKFDRGVSLSYTEVKNYTFMPELSGADLNDIVRVPSLPFFVSPLATTGHQVQTFTSTLATNLADAAVKPETYSHVTLRAGDFIHGYDDPIFTMSKVIASDVPMEQVGLLAQKKPPDTMEILTGASDIDRLSYFVSYNGKKSLGAWTDPACNDVEGSDGSMFPPRKVRAKAPVLAFKAEACRQIQFVFQEETYAQGVPAYRYIIDRNTFMSPRTYPGNLCYCNQTDLEECAPDGLFDTSPCTHGAPTLISYPHFYLSEPAALEPFEGLSPDAEKHDMSADIHPRLGMTLQGKTRLQLNVRVRKGMKHLKKGLVLPVAWFAQDLPEYTGSFKTMLVMSTYGLNCLELVLLYVLPVLAVLSAALIVRRLAALGRERHAEAAMELRAPTSPNS</sequence>
<reference evidence="10" key="1">
    <citation type="submission" date="2022-12" db="EMBL/GenBank/DDBJ databases">
        <title>Chromosome-level genome assembly of the bean flower thrips Megalurothrips usitatus.</title>
        <authorList>
            <person name="Ma L."/>
            <person name="Liu Q."/>
            <person name="Li H."/>
            <person name="Cai W."/>
        </authorList>
    </citation>
    <scope>NUCLEOTIDE SEQUENCE</scope>
    <source>
        <strain evidence="10">Cailab_2022a</strain>
    </source>
</reference>
<evidence type="ECO:0000256" key="6">
    <source>
        <dbReference type="ARBA" id="ARBA00023136"/>
    </source>
</evidence>
<evidence type="ECO:0000256" key="3">
    <source>
        <dbReference type="ARBA" id="ARBA00022475"/>
    </source>
</evidence>
<name>A0AAV7X404_9NEOP</name>
<gene>
    <name evidence="10" type="ORF">ONE63_003741</name>
</gene>
<dbReference type="PANTHER" id="PTHR11923">
    <property type="entry name" value="SCAVENGER RECEPTOR CLASS B TYPE-1 SR-B1"/>
    <property type="match status" value="1"/>
</dbReference>
<dbReference type="InterPro" id="IPR002159">
    <property type="entry name" value="CD36_fam"/>
</dbReference>
<dbReference type="EMBL" id="JAPTSV010000014">
    <property type="protein sequence ID" value="KAJ1520633.1"/>
    <property type="molecule type" value="Genomic_DNA"/>
</dbReference>
<evidence type="ECO:0000256" key="8">
    <source>
        <dbReference type="SAM" id="MobiDB-lite"/>
    </source>
</evidence>
<dbReference type="GO" id="GO:0005044">
    <property type="term" value="F:scavenger receptor activity"/>
    <property type="evidence" value="ECO:0007669"/>
    <property type="project" value="TreeGrafter"/>
</dbReference>
<dbReference type="Proteomes" id="UP001075354">
    <property type="component" value="Chromosome 14"/>
</dbReference>
<evidence type="ECO:0000256" key="9">
    <source>
        <dbReference type="SAM" id="Phobius"/>
    </source>
</evidence>
<keyword evidence="11" id="KW-1185">Reference proteome</keyword>
<keyword evidence="3" id="KW-1003">Cell membrane</keyword>
<evidence type="ECO:0000313" key="11">
    <source>
        <dbReference type="Proteomes" id="UP001075354"/>
    </source>
</evidence>
<evidence type="ECO:0008006" key="12">
    <source>
        <dbReference type="Google" id="ProtNLM"/>
    </source>
</evidence>
<dbReference type="AlphaFoldDB" id="A0AAV7X404"/>
<comment type="subcellular location">
    <subcellularLocation>
        <location evidence="1">Cell membrane</location>
    </subcellularLocation>
</comment>
<evidence type="ECO:0000256" key="4">
    <source>
        <dbReference type="ARBA" id="ARBA00022692"/>
    </source>
</evidence>
<feature type="transmembrane region" description="Helical" evidence="9">
    <location>
        <begin position="85"/>
        <end position="107"/>
    </location>
</feature>
<evidence type="ECO:0000256" key="7">
    <source>
        <dbReference type="ARBA" id="ARBA00023180"/>
    </source>
</evidence>
<keyword evidence="7" id="KW-0325">Glycoprotein</keyword>
<comment type="caution">
    <text evidence="10">The sequence shown here is derived from an EMBL/GenBank/DDBJ whole genome shotgun (WGS) entry which is preliminary data.</text>
</comment>
<proteinExistence type="inferred from homology"/>
<feature type="region of interest" description="Disordered" evidence="8">
    <location>
        <begin position="1"/>
        <end position="26"/>
    </location>
</feature>
<comment type="similarity">
    <text evidence="2">Belongs to the CD36 family.</text>
</comment>
<dbReference type="GO" id="GO:0005886">
    <property type="term" value="C:plasma membrane"/>
    <property type="evidence" value="ECO:0007669"/>
    <property type="project" value="UniProtKB-SubCell"/>
</dbReference>
<protein>
    <recommendedName>
        <fullName evidence="12">Scavenger receptor class B member 1-like</fullName>
    </recommendedName>
</protein>
<dbReference type="PRINTS" id="PR01609">
    <property type="entry name" value="CD36FAMILY"/>
</dbReference>
<keyword evidence="6 9" id="KW-0472">Membrane</keyword>
<feature type="transmembrane region" description="Helical" evidence="9">
    <location>
        <begin position="525"/>
        <end position="543"/>
    </location>
</feature>
<keyword evidence="4 9" id="KW-0812">Transmembrane</keyword>
<dbReference type="PANTHER" id="PTHR11923:SF50">
    <property type="entry name" value="GH19047P"/>
    <property type="match status" value="1"/>
</dbReference>